<protein>
    <recommendedName>
        <fullName evidence="4">Lipoprotein</fullName>
    </recommendedName>
</protein>
<feature type="chain" id="PRO_5020338283" description="Lipoprotein" evidence="1">
    <location>
        <begin position="22"/>
        <end position="175"/>
    </location>
</feature>
<keyword evidence="3" id="KW-1185">Reference proteome</keyword>
<keyword evidence="1" id="KW-0732">Signal</keyword>
<accession>A0A4R5QK61</accession>
<name>A0A4R5QK61_9PROT</name>
<evidence type="ECO:0000313" key="2">
    <source>
        <dbReference type="EMBL" id="TDH63057.1"/>
    </source>
</evidence>
<dbReference type="Proteomes" id="UP000295096">
    <property type="component" value="Unassembled WGS sequence"/>
</dbReference>
<dbReference type="EMBL" id="SMSJ01000007">
    <property type="protein sequence ID" value="TDH63057.1"/>
    <property type="molecule type" value="Genomic_DNA"/>
</dbReference>
<sequence length="175" mass="18411">MAKPLRRASFLLLLLPLVACAPDPIRFIPPTDRTLLEAQARLGEGGAARQPGRITVAELLAKARAESPAAQGPAARTGLVLRYMAAQVQPDDAQRRDVEAFAVAARGAALVTVASRPAGYDGGEASLIGERRALAVARLIRPEVPNVELRFEAAIPQGEVLVLLGGLPAAADTRR</sequence>
<organism evidence="2 3">
    <name type="scientific">Dankookia rubra</name>
    <dbReference type="NCBI Taxonomy" id="1442381"/>
    <lineage>
        <taxon>Bacteria</taxon>
        <taxon>Pseudomonadati</taxon>
        <taxon>Pseudomonadota</taxon>
        <taxon>Alphaproteobacteria</taxon>
        <taxon>Acetobacterales</taxon>
        <taxon>Roseomonadaceae</taxon>
        <taxon>Dankookia</taxon>
    </lineage>
</organism>
<gene>
    <name evidence="2" type="ORF">E2C06_08675</name>
</gene>
<evidence type="ECO:0000256" key="1">
    <source>
        <dbReference type="SAM" id="SignalP"/>
    </source>
</evidence>
<dbReference type="AlphaFoldDB" id="A0A4R5QK61"/>
<proteinExistence type="predicted"/>
<dbReference type="RefSeq" id="WP_133288203.1">
    <property type="nucleotide sequence ID" value="NZ_SMSJ01000007.1"/>
</dbReference>
<evidence type="ECO:0008006" key="4">
    <source>
        <dbReference type="Google" id="ProtNLM"/>
    </source>
</evidence>
<reference evidence="2 3" key="1">
    <citation type="journal article" date="2016" name="J. Microbiol.">
        <title>Dankookia rubra gen. nov., sp. nov., an alphaproteobacterium isolated from sediment of a shallow stream.</title>
        <authorList>
            <person name="Kim W.H."/>
            <person name="Kim D.H."/>
            <person name="Kang K."/>
            <person name="Ahn T.Y."/>
        </authorList>
    </citation>
    <scope>NUCLEOTIDE SEQUENCE [LARGE SCALE GENOMIC DNA]</scope>
    <source>
        <strain evidence="2 3">JCM30602</strain>
    </source>
</reference>
<feature type="signal peptide" evidence="1">
    <location>
        <begin position="1"/>
        <end position="21"/>
    </location>
</feature>
<evidence type="ECO:0000313" key="3">
    <source>
        <dbReference type="Proteomes" id="UP000295096"/>
    </source>
</evidence>
<comment type="caution">
    <text evidence="2">The sequence shown here is derived from an EMBL/GenBank/DDBJ whole genome shotgun (WGS) entry which is preliminary data.</text>
</comment>